<evidence type="ECO:0000256" key="1">
    <source>
        <dbReference type="ARBA" id="ARBA00009104"/>
    </source>
</evidence>
<dbReference type="Proteomes" id="UP000410049">
    <property type="component" value="Unassembled WGS sequence"/>
</dbReference>
<protein>
    <recommendedName>
        <fullName evidence="5">UDP-N-acetylglucosamine kinase</fullName>
        <ecNumber evidence="2">2.7.1.176</ecNumber>
    </recommendedName>
    <alternativeName>
        <fullName evidence="5">UDP-N-acetylglucosamine kinase</fullName>
    </alternativeName>
</protein>
<comment type="similarity">
    <text evidence="1">Belongs to the zeta toxin family.</text>
</comment>
<proteinExistence type="inferred from homology"/>
<feature type="region of interest" description="Disordered" evidence="7">
    <location>
        <begin position="1"/>
        <end position="51"/>
    </location>
</feature>
<evidence type="ECO:0000256" key="5">
    <source>
        <dbReference type="ARBA" id="ARBA00032897"/>
    </source>
</evidence>
<evidence type="ECO:0000256" key="3">
    <source>
        <dbReference type="ARBA" id="ARBA00022741"/>
    </source>
</evidence>
<comment type="caution">
    <text evidence="9">The sequence shown here is derived from an EMBL/GenBank/DDBJ whole genome shotgun (WGS) entry which is preliminary data.</text>
</comment>
<feature type="domain" description="Zeta toxin" evidence="8">
    <location>
        <begin position="142"/>
        <end position="303"/>
    </location>
</feature>
<dbReference type="EMBL" id="RZUH01000004">
    <property type="protein sequence ID" value="KAA8828166.1"/>
    <property type="molecule type" value="Genomic_DNA"/>
</dbReference>
<dbReference type="AlphaFoldDB" id="A0A5M9ZKM2"/>
<keyword evidence="3" id="KW-0547">Nucleotide-binding</keyword>
<dbReference type="Gene3D" id="3.40.50.300">
    <property type="entry name" value="P-loop containing nucleotide triphosphate hydrolases"/>
    <property type="match status" value="1"/>
</dbReference>
<reference evidence="9 10" key="1">
    <citation type="journal article" date="2019" name="Syst. Appl. Microbiol.">
        <title>Characterization of Bifidobacterium species in feaces of the Egyptian fruit bat: Description of B. vespertilionis sp. nov. and B. rousetti sp. nov.</title>
        <authorList>
            <person name="Modesto M."/>
            <person name="Satti M."/>
            <person name="Watanabe K."/>
            <person name="Puglisi E."/>
            <person name="Morelli L."/>
            <person name="Huang C.-H."/>
            <person name="Liou J.-S."/>
            <person name="Miyashita M."/>
            <person name="Tamura T."/>
            <person name="Saito S."/>
            <person name="Mori K."/>
            <person name="Huang L."/>
            <person name="Sciavilla P."/>
            <person name="Sandri C."/>
            <person name="Spiezio C."/>
            <person name="Vitali F."/>
            <person name="Cavalieri D."/>
            <person name="Perpetuini G."/>
            <person name="Tofalo R."/>
            <person name="Bonetti A."/>
            <person name="Arita M."/>
            <person name="Mattarelli P."/>
        </authorList>
    </citation>
    <scope>NUCLEOTIDE SEQUENCE [LARGE SCALE GENOMIC DNA]</scope>
    <source>
        <strain evidence="9 10">RST17</strain>
    </source>
</reference>
<dbReference type="InterPro" id="IPR010488">
    <property type="entry name" value="Zeta_toxin_domain"/>
</dbReference>
<evidence type="ECO:0000256" key="6">
    <source>
        <dbReference type="ARBA" id="ARBA00048178"/>
    </source>
</evidence>
<feature type="compositionally biased region" description="Basic and acidic residues" evidence="7">
    <location>
        <begin position="18"/>
        <end position="28"/>
    </location>
</feature>
<evidence type="ECO:0000256" key="7">
    <source>
        <dbReference type="SAM" id="MobiDB-lite"/>
    </source>
</evidence>
<evidence type="ECO:0000313" key="9">
    <source>
        <dbReference type="EMBL" id="KAA8828166.1"/>
    </source>
</evidence>
<gene>
    <name evidence="9" type="ORF">EMO91_06925</name>
</gene>
<organism evidence="9 10">
    <name type="scientific">Bifidobacterium myosotis</name>
    <dbReference type="NCBI Taxonomy" id="1630166"/>
    <lineage>
        <taxon>Bacteria</taxon>
        <taxon>Bacillati</taxon>
        <taxon>Actinomycetota</taxon>
        <taxon>Actinomycetes</taxon>
        <taxon>Bifidobacteriales</taxon>
        <taxon>Bifidobacteriaceae</taxon>
        <taxon>Bifidobacterium</taxon>
    </lineage>
</organism>
<dbReference type="InterPro" id="IPR027417">
    <property type="entry name" value="P-loop_NTPase"/>
</dbReference>
<sequence>MRDRNGRSHRAKGTPDGGRYDGERRGGDGGDLEPPDGAGAWPPGGGFDPFDEEEAELARMGAEQERVLADACAARRPLTDFERERRREYIRRVVDATRGHDTRDTLTAGTGRYPEWRRRIHREIIDAAFARADRVGLHRRALMSGGLGGSGKSSTLASPGFRERFPGFRPDEWLTLNNDDVKEELAKRGCVPHVRGLTPMECCFLVHEEASDILRAIRRRALDEGMDVIVDGTMNDAGSTERKIRELRDAGYAVDAMFVDISPDTSKRRADGRYRDGMTEYTTSGGTQGSGGRYLPDDVVDGQRPADPAHRSRNAETLIALESKGLFDNTPIIYDNDIDGRRPRPVPYAEFSAGPRPASR</sequence>
<evidence type="ECO:0000256" key="2">
    <source>
        <dbReference type="ARBA" id="ARBA00011963"/>
    </source>
</evidence>
<evidence type="ECO:0000259" key="8">
    <source>
        <dbReference type="Pfam" id="PF06414"/>
    </source>
</evidence>
<dbReference type="RefSeq" id="WP_150379333.1">
    <property type="nucleotide sequence ID" value="NZ_RZUH01000004.1"/>
</dbReference>
<evidence type="ECO:0000256" key="4">
    <source>
        <dbReference type="ARBA" id="ARBA00022840"/>
    </source>
</evidence>
<dbReference type="GO" id="GO:0016301">
    <property type="term" value="F:kinase activity"/>
    <property type="evidence" value="ECO:0007669"/>
    <property type="project" value="InterPro"/>
</dbReference>
<dbReference type="GO" id="GO:0005524">
    <property type="term" value="F:ATP binding"/>
    <property type="evidence" value="ECO:0007669"/>
    <property type="project" value="UniProtKB-KW"/>
</dbReference>
<feature type="region of interest" description="Disordered" evidence="7">
    <location>
        <begin position="336"/>
        <end position="360"/>
    </location>
</feature>
<dbReference type="EC" id="2.7.1.176" evidence="2"/>
<keyword evidence="4" id="KW-0067">ATP-binding</keyword>
<name>A0A5M9ZKM2_9BIFI</name>
<comment type="catalytic activity">
    <reaction evidence="6">
        <text>UDP-N-acetyl-alpha-D-glucosamine + ATP = UDP-N-acetyl-alpha-D-glucosamine 3'-phosphate + ADP + H(+)</text>
        <dbReference type="Rhea" id="RHEA:32671"/>
        <dbReference type="ChEBI" id="CHEBI:15378"/>
        <dbReference type="ChEBI" id="CHEBI:30616"/>
        <dbReference type="ChEBI" id="CHEBI:57705"/>
        <dbReference type="ChEBI" id="CHEBI:64353"/>
        <dbReference type="ChEBI" id="CHEBI:456216"/>
        <dbReference type="EC" id="2.7.1.176"/>
    </reaction>
</comment>
<evidence type="ECO:0000313" key="10">
    <source>
        <dbReference type="Proteomes" id="UP000410049"/>
    </source>
</evidence>
<dbReference type="Pfam" id="PF06414">
    <property type="entry name" value="Zeta_toxin"/>
    <property type="match status" value="1"/>
</dbReference>
<accession>A0A5M9ZKM2</accession>
<dbReference type="SUPFAM" id="SSF52540">
    <property type="entry name" value="P-loop containing nucleoside triphosphate hydrolases"/>
    <property type="match status" value="1"/>
</dbReference>